<keyword evidence="2" id="KW-1185">Reference proteome</keyword>
<comment type="caution">
    <text evidence="1">The sequence shown here is derived from an EMBL/GenBank/DDBJ whole genome shotgun (WGS) entry which is preliminary data.</text>
</comment>
<dbReference type="Proteomes" id="UP000190648">
    <property type="component" value="Unassembled WGS sequence"/>
</dbReference>
<dbReference type="AlphaFoldDB" id="A0A1V4K223"/>
<dbReference type="EMBL" id="LSYS01005191">
    <property type="protein sequence ID" value="OPJ77927.1"/>
    <property type="molecule type" value="Genomic_DNA"/>
</dbReference>
<reference evidence="1 2" key="1">
    <citation type="submission" date="2016-02" db="EMBL/GenBank/DDBJ databases">
        <title>Band-tailed pigeon sequencing and assembly.</title>
        <authorList>
            <person name="Soares A.E."/>
            <person name="Novak B.J."/>
            <person name="Rice E.S."/>
            <person name="O'Connell B."/>
            <person name="Chang D."/>
            <person name="Weber S."/>
            <person name="Shapiro B."/>
        </authorList>
    </citation>
    <scope>NUCLEOTIDE SEQUENCE [LARGE SCALE GENOMIC DNA]</scope>
    <source>
        <strain evidence="1">BTP2013</strain>
        <tissue evidence="1">Blood</tissue>
    </source>
</reference>
<gene>
    <name evidence="1" type="ORF">AV530_014949</name>
</gene>
<organism evidence="1 2">
    <name type="scientific">Patagioenas fasciata monilis</name>
    <dbReference type="NCBI Taxonomy" id="372326"/>
    <lineage>
        <taxon>Eukaryota</taxon>
        <taxon>Metazoa</taxon>
        <taxon>Chordata</taxon>
        <taxon>Craniata</taxon>
        <taxon>Vertebrata</taxon>
        <taxon>Euteleostomi</taxon>
        <taxon>Archelosauria</taxon>
        <taxon>Archosauria</taxon>
        <taxon>Dinosauria</taxon>
        <taxon>Saurischia</taxon>
        <taxon>Theropoda</taxon>
        <taxon>Coelurosauria</taxon>
        <taxon>Aves</taxon>
        <taxon>Neognathae</taxon>
        <taxon>Neoaves</taxon>
        <taxon>Columbimorphae</taxon>
        <taxon>Columbiformes</taxon>
        <taxon>Columbidae</taxon>
        <taxon>Patagioenas</taxon>
    </lineage>
</organism>
<proteinExistence type="predicted"/>
<name>A0A1V4K223_PATFA</name>
<sequence length="79" mass="8597">MYDLTPDLLPTDFSDSSLLLTDMVTTCAIPCYESLSSDTPLFGVKSEHDLRACSSVTDSSNFKEHEDWITGTCQQAGAS</sequence>
<evidence type="ECO:0000313" key="1">
    <source>
        <dbReference type="EMBL" id="OPJ77927.1"/>
    </source>
</evidence>
<protein>
    <submittedName>
        <fullName evidence="1">Uncharacterized protein</fullName>
    </submittedName>
</protein>
<evidence type="ECO:0000313" key="2">
    <source>
        <dbReference type="Proteomes" id="UP000190648"/>
    </source>
</evidence>
<accession>A0A1V4K223</accession>